<dbReference type="InterPro" id="IPR010559">
    <property type="entry name" value="Sig_transdc_His_kin_internal"/>
</dbReference>
<evidence type="ECO:0000313" key="4">
    <source>
        <dbReference type="EMBL" id="SEM64159.1"/>
    </source>
</evidence>
<keyword evidence="2" id="KW-0472">Membrane</keyword>
<accession>A0A1H8A302</accession>
<dbReference type="PANTHER" id="PTHR34220:SF7">
    <property type="entry name" value="SENSOR HISTIDINE KINASE YPDA"/>
    <property type="match status" value="1"/>
</dbReference>
<organism evidence="4 5">
    <name type="scientific">Chitinophaga rupis</name>
    <dbReference type="NCBI Taxonomy" id="573321"/>
    <lineage>
        <taxon>Bacteria</taxon>
        <taxon>Pseudomonadati</taxon>
        <taxon>Bacteroidota</taxon>
        <taxon>Chitinophagia</taxon>
        <taxon>Chitinophagales</taxon>
        <taxon>Chitinophagaceae</taxon>
        <taxon>Chitinophaga</taxon>
    </lineage>
</organism>
<feature type="region of interest" description="Disordered" evidence="1">
    <location>
        <begin position="113"/>
        <end position="146"/>
    </location>
</feature>
<sequence>MFRSNVSIIITHITGWLIFLSLPLLFINGQPHSDANWWELLLSRPYWLFVLVYMMLFYGNTTYLIPQLFFQKKWLAYFGILLAALVLVYYLQPFDRLLGHGAQHGFNQGALKPPPGGPYGMRPPGDNGFPPPGPRGGFGPGGRGPGGNGGHTDMVSIFLFLVVVTLAIAVELTKRWRLTEQRAILAEADRAHAELSFLKAQINPHFLFNTLNNIYTLALTGNEHTANSIMKLSNIMRYVTDDAAENFVSLESEVDCIRDYIDLQRLRLGKKTKLDFSVSGDLSRKEIAPLILMTFIENVFKYGLSNHAESTLIIRIFAEARTITFFSQNPLFSDRPAQERTGIGIINTRQRLDHLYRNKYLLNITDSDGLYTVELTLQV</sequence>
<dbReference type="RefSeq" id="WP_089916709.1">
    <property type="nucleotide sequence ID" value="NZ_FOBB01000005.1"/>
</dbReference>
<dbReference type="OrthoDB" id="9792992at2"/>
<dbReference type="EMBL" id="FOBB01000005">
    <property type="protein sequence ID" value="SEM64159.1"/>
    <property type="molecule type" value="Genomic_DNA"/>
</dbReference>
<dbReference type="AlphaFoldDB" id="A0A1H8A302"/>
<reference evidence="4 5" key="1">
    <citation type="submission" date="2016-10" db="EMBL/GenBank/DDBJ databases">
        <authorList>
            <person name="de Groot N.N."/>
        </authorList>
    </citation>
    <scope>NUCLEOTIDE SEQUENCE [LARGE SCALE GENOMIC DNA]</scope>
    <source>
        <strain evidence="4 5">DSM 21039</strain>
    </source>
</reference>
<dbReference type="STRING" id="573321.SAMN04488505_105271"/>
<name>A0A1H8A302_9BACT</name>
<dbReference type="GO" id="GO:0000155">
    <property type="term" value="F:phosphorelay sensor kinase activity"/>
    <property type="evidence" value="ECO:0007669"/>
    <property type="project" value="InterPro"/>
</dbReference>
<keyword evidence="2" id="KW-0812">Transmembrane</keyword>
<dbReference type="Pfam" id="PF06580">
    <property type="entry name" value="His_kinase"/>
    <property type="match status" value="1"/>
</dbReference>
<feature type="transmembrane region" description="Helical" evidence="2">
    <location>
        <begin position="154"/>
        <end position="172"/>
    </location>
</feature>
<dbReference type="InterPro" id="IPR050640">
    <property type="entry name" value="Bact_2-comp_sensor_kinase"/>
</dbReference>
<dbReference type="GO" id="GO:0016020">
    <property type="term" value="C:membrane"/>
    <property type="evidence" value="ECO:0007669"/>
    <property type="project" value="InterPro"/>
</dbReference>
<evidence type="ECO:0000256" key="2">
    <source>
        <dbReference type="SAM" id="Phobius"/>
    </source>
</evidence>
<evidence type="ECO:0000313" key="5">
    <source>
        <dbReference type="Proteomes" id="UP000198984"/>
    </source>
</evidence>
<proteinExistence type="predicted"/>
<feature type="domain" description="Signal transduction histidine kinase internal region" evidence="3">
    <location>
        <begin position="193"/>
        <end position="271"/>
    </location>
</feature>
<feature type="transmembrane region" description="Helical" evidence="2">
    <location>
        <begin position="74"/>
        <end position="91"/>
    </location>
</feature>
<dbReference type="PANTHER" id="PTHR34220">
    <property type="entry name" value="SENSOR HISTIDINE KINASE YPDA"/>
    <property type="match status" value="1"/>
</dbReference>
<protein>
    <submittedName>
        <fullName evidence="4">Histidine kinase</fullName>
    </submittedName>
</protein>
<evidence type="ECO:0000259" key="3">
    <source>
        <dbReference type="Pfam" id="PF06580"/>
    </source>
</evidence>
<keyword evidence="4" id="KW-0418">Kinase</keyword>
<evidence type="ECO:0000256" key="1">
    <source>
        <dbReference type="SAM" id="MobiDB-lite"/>
    </source>
</evidence>
<keyword evidence="2" id="KW-1133">Transmembrane helix</keyword>
<feature type="compositionally biased region" description="Gly residues" evidence="1">
    <location>
        <begin position="135"/>
        <end position="146"/>
    </location>
</feature>
<gene>
    <name evidence="4" type="ORF">SAMN04488505_105271</name>
</gene>
<dbReference type="Proteomes" id="UP000198984">
    <property type="component" value="Unassembled WGS sequence"/>
</dbReference>
<feature type="transmembrane region" description="Helical" evidence="2">
    <location>
        <begin position="7"/>
        <end position="26"/>
    </location>
</feature>
<keyword evidence="4" id="KW-0808">Transferase</keyword>
<keyword evidence="5" id="KW-1185">Reference proteome</keyword>
<feature type="transmembrane region" description="Helical" evidence="2">
    <location>
        <begin position="46"/>
        <end position="65"/>
    </location>
</feature>